<feature type="transmembrane region" description="Helical" evidence="1">
    <location>
        <begin position="6"/>
        <end position="28"/>
    </location>
</feature>
<protein>
    <submittedName>
        <fullName evidence="2">Uncharacterized protein</fullName>
    </submittedName>
</protein>
<comment type="caution">
    <text evidence="2">The sequence shown here is derived from an EMBL/GenBank/DDBJ whole genome shotgun (WGS) entry which is preliminary data.</text>
</comment>
<keyword evidence="1" id="KW-0472">Membrane</keyword>
<evidence type="ECO:0000256" key="1">
    <source>
        <dbReference type="SAM" id="Phobius"/>
    </source>
</evidence>
<dbReference type="AlphaFoldDB" id="A0A1V2I1B2"/>
<dbReference type="OrthoDB" id="3398186at2"/>
<evidence type="ECO:0000313" key="3">
    <source>
        <dbReference type="Proteomes" id="UP000188929"/>
    </source>
</evidence>
<dbReference type="RefSeq" id="WP_076821479.1">
    <property type="nucleotide sequence ID" value="NZ_MOMC01000084.1"/>
</dbReference>
<keyword evidence="1" id="KW-0812">Transmembrane</keyword>
<evidence type="ECO:0000313" key="2">
    <source>
        <dbReference type="EMBL" id="ONH23558.1"/>
    </source>
</evidence>
<dbReference type="STRING" id="1834516.BL253_32745"/>
<keyword evidence="3" id="KW-1185">Reference proteome</keyword>
<dbReference type="Proteomes" id="UP000188929">
    <property type="component" value="Unassembled WGS sequence"/>
</dbReference>
<name>A0A1V2I1B2_9ACTN</name>
<sequence length="78" mass="8896">MTHILPLLGPLTVPLFVVTVGYGLLCWVRPFRPCRHCDGTGRTTGRVTRRPRPCRHCDYTGLTLRAGRRLANALRRLR</sequence>
<keyword evidence="1" id="KW-1133">Transmembrane helix</keyword>
<organism evidence="2 3">
    <name type="scientific">Pseudofrankia asymbiotica</name>
    <dbReference type="NCBI Taxonomy" id="1834516"/>
    <lineage>
        <taxon>Bacteria</taxon>
        <taxon>Bacillati</taxon>
        <taxon>Actinomycetota</taxon>
        <taxon>Actinomycetes</taxon>
        <taxon>Frankiales</taxon>
        <taxon>Frankiaceae</taxon>
        <taxon>Pseudofrankia</taxon>
    </lineage>
</organism>
<accession>A0A1V2I1B2</accession>
<proteinExistence type="predicted"/>
<gene>
    <name evidence="2" type="ORF">BL253_32745</name>
</gene>
<dbReference type="EMBL" id="MOMC01000084">
    <property type="protein sequence ID" value="ONH23558.1"/>
    <property type="molecule type" value="Genomic_DNA"/>
</dbReference>
<reference evidence="3" key="1">
    <citation type="submission" date="2016-10" db="EMBL/GenBank/DDBJ databases">
        <title>Frankia sp. NRRL B-16386 Genome sequencing.</title>
        <authorList>
            <person name="Ghodhbane-Gtari F."/>
            <person name="Swanson E."/>
            <person name="Gueddou A."/>
            <person name="Hezbri K."/>
            <person name="Ktari K."/>
            <person name="Nouioui I."/>
            <person name="Morris K."/>
            <person name="Simpson S."/>
            <person name="Abebe-Akele F."/>
            <person name="Thomas K."/>
            <person name="Gtari M."/>
            <person name="Tisa L.S."/>
        </authorList>
    </citation>
    <scope>NUCLEOTIDE SEQUENCE [LARGE SCALE GENOMIC DNA]</scope>
    <source>
        <strain evidence="3">NRRL B-16386</strain>
    </source>
</reference>